<dbReference type="GO" id="GO:1990904">
    <property type="term" value="C:ribonucleoprotein complex"/>
    <property type="evidence" value="ECO:0007669"/>
    <property type="project" value="UniProtKB-KW"/>
</dbReference>
<evidence type="ECO:0000313" key="4">
    <source>
        <dbReference type="EMBL" id="ASY95732.1"/>
    </source>
</evidence>
<sequence>MISNKTYNTSMFFIEKPSINTFPLFFVTASWNAAARLDSYNDAFVCNSNLFDIYKKKFNIINLEDVILENPTFTNEINYDDFFYFKNSSYISFFLNNMIDVPVCFKKSPSLKRKSFELPNLKLFNLIMRQGKKEKTIRNLLSNYFEIKYLNKLNLNNNSLFSTFYFDSLIFYFYDFLTFFNLSSKQIKNFDNFWDLEEKPSLLRFNYNFRDVFLTNIEKISPVFAYFIYSVDKNVRKYSRGKSGKYIFIWKYIASYKRKYQALRWVAKELKFRFEKKFFERFNAVIFNLQSKPETTFAWKSKVFSHNYVFRNFKKTLMTSLNTVVK</sequence>
<dbReference type="AlphaFoldDB" id="A0A3S6KA33"/>
<evidence type="ECO:0000256" key="1">
    <source>
        <dbReference type="ARBA" id="ARBA00007151"/>
    </source>
</evidence>
<dbReference type="EMBL" id="KX524144">
    <property type="protein sequence ID" value="ASY95732.1"/>
    <property type="molecule type" value="Genomic_DNA"/>
</dbReference>
<evidence type="ECO:0000256" key="2">
    <source>
        <dbReference type="ARBA" id="ARBA00022980"/>
    </source>
</evidence>
<proteinExistence type="inferred from homology"/>
<keyword evidence="2 4" id="KW-0689">Ribosomal protein</keyword>
<reference evidence="4" key="1">
    <citation type="submission" date="2016-07" db="EMBL/GenBank/DDBJ databases">
        <title>Mitochondrial genome evolution in stichotrich ciliates.</title>
        <authorList>
            <person name="Chen X."/>
            <person name="Landweber L."/>
        </authorList>
    </citation>
    <scope>NUCLEOTIDE SEQUENCE</scope>
</reference>
<protein>
    <submittedName>
        <fullName evidence="4">Ribosomal protein S7</fullName>
    </submittedName>
</protein>
<dbReference type="SUPFAM" id="SSF47973">
    <property type="entry name" value="Ribosomal protein S7"/>
    <property type="match status" value="1"/>
</dbReference>
<dbReference type="Gene3D" id="1.10.455.10">
    <property type="entry name" value="Ribosomal protein S7 domain"/>
    <property type="match status" value="1"/>
</dbReference>
<keyword evidence="3" id="KW-0687">Ribonucleoprotein</keyword>
<evidence type="ECO:0000256" key="3">
    <source>
        <dbReference type="ARBA" id="ARBA00023274"/>
    </source>
</evidence>
<comment type="similarity">
    <text evidence="1">Belongs to the universal ribosomal protein uS7 family.</text>
</comment>
<dbReference type="InterPro" id="IPR036823">
    <property type="entry name" value="Ribosomal_uS7_dom_sf"/>
</dbReference>
<keyword evidence="4" id="KW-0496">Mitochondrion</keyword>
<geneLocation type="mitochondrion" evidence="4"/>
<accession>A0A3S6KA33</accession>
<dbReference type="GO" id="GO:0005840">
    <property type="term" value="C:ribosome"/>
    <property type="evidence" value="ECO:0007669"/>
    <property type="project" value="UniProtKB-KW"/>
</dbReference>
<organism evidence="4">
    <name type="scientific">Stylonychia lemnae</name>
    <name type="common">Ciliate</name>
    <dbReference type="NCBI Taxonomy" id="5949"/>
    <lineage>
        <taxon>Eukaryota</taxon>
        <taxon>Sar</taxon>
        <taxon>Alveolata</taxon>
        <taxon>Ciliophora</taxon>
        <taxon>Intramacronucleata</taxon>
        <taxon>Spirotrichea</taxon>
        <taxon>Stichotrichia</taxon>
        <taxon>Sporadotrichida</taxon>
        <taxon>Oxytrichidae</taxon>
        <taxon>Stylonychinae</taxon>
        <taxon>Stylonychia</taxon>
    </lineage>
</organism>
<gene>
    <name evidence="4" type="primary">rps7</name>
</gene>
<name>A0A3S6KA33_STYLE</name>